<organism evidence="3 4">
    <name type="scientific">Clostridium argentinense CDC 2741</name>
    <dbReference type="NCBI Taxonomy" id="1418104"/>
    <lineage>
        <taxon>Bacteria</taxon>
        <taxon>Bacillati</taxon>
        <taxon>Bacillota</taxon>
        <taxon>Clostridia</taxon>
        <taxon>Eubacteriales</taxon>
        <taxon>Clostridiaceae</taxon>
        <taxon>Clostridium</taxon>
    </lineage>
</organism>
<sequence length="388" mass="44769">MDMTVFLKNIFSVILLALVFIMINYYISKKIYTSISHYFSSLSERIFYYIFWTIALCYVIATFGKNILPYYLFLPLLTIGCFYLGVLYYLILFLPIFALIKFIYKKFAPKSKRLRGFLRTIYLNGVFVFIIIGIIISLGYFNSRNIKNTIYNIDISKPSKLNTLKVVFLSDVHLGVGINDKDFFKLIDKINKENADLALLGGDFFDESTPKEYIAKMKEGLANIKSKYGVYGIIGNHEYQYGTMEEIKSSYETINLLIDEYIKIEDIYIVGRNDFSSTDINYLRKDLSDVISNIDKGKPIILLDHKPLDSELNIKSNVDLQLSGHTHNGQFFINQVLVDLMYPYRYGLHKIDDFNLIVSSGYGTWGPPIRVASNSEFIIINITFNNQS</sequence>
<feature type="transmembrane region" description="Helical" evidence="1">
    <location>
        <begin position="70"/>
        <end position="100"/>
    </location>
</feature>
<evidence type="ECO:0000256" key="1">
    <source>
        <dbReference type="SAM" id="Phobius"/>
    </source>
</evidence>
<dbReference type="Pfam" id="PF00149">
    <property type="entry name" value="Metallophos"/>
    <property type="match status" value="1"/>
</dbReference>
<dbReference type="Proteomes" id="UP000031366">
    <property type="component" value="Unassembled WGS sequence"/>
</dbReference>
<dbReference type="AlphaFoldDB" id="A0A0C1ULV4"/>
<keyword evidence="4" id="KW-1185">Reference proteome</keyword>
<proteinExistence type="predicted"/>
<comment type="caution">
    <text evidence="3">The sequence shown here is derived from an EMBL/GenBank/DDBJ whole genome shotgun (WGS) entry which is preliminary data.</text>
</comment>
<evidence type="ECO:0000313" key="3">
    <source>
        <dbReference type="EMBL" id="KIE48215.1"/>
    </source>
</evidence>
<evidence type="ECO:0000313" key="4">
    <source>
        <dbReference type="Proteomes" id="UP000031366"/>
    </source>
</evidence>
<name>A0A0C1ULV4_9CLOT</name>
<dbReference type="STRING" id="29341.RSJ17_09845"/>
<reference evidence="3 4" key="1">
    <citation type="journal article" date="2015" name="Infect. Genet. Evol.">
        <title>Genomic sequences of six botulinum neurotoxin-producing strains representing three clostridial species illustrate the mobility and diversity of botulinum neurotoxin genes.</title>
        <authorList>
            <person name="Smith T.J."/>
            <person name="Hill K.K."/>
            <person name="Xie G."/>
            <person name="Foley B.T."/>
            <person name="Williamson C.H."/>
            <person name="Foster J.T."/>
            <person name="Johnson S.L."/>
            <person name="Chertkov O."/>
            <person name="Teshima H."/>
            <person name="Gibbons H.S."/>
            <person name="Johnsky L.A."/>
            <person name="Karavis M.A."/>
            <person name="Smith L.A."/>
        </authorList>
    </citation>
    <scope>NUCLEOTIDE SEQUENCE [LARGE SCALE GENOMIC DNA]</scope>
    <source>
        <strain evidence="3 4">CDC 2741</strain>
    </source>
</reference>
<dbReference type="PANTHER" id="PTHR31302">
    <property type="entry name" value="TRANSMEMBRANE PROTEIN WITH METALLOPHOSPHOESTERASE DOMAIN-RELATED"/>
    <property type="match status" value="1"/>
</dbReference>
<protein>
    <submittedName>
        <fullName evidence="3">Calcineurin-like phosphoesterase family protein</fullName>
    </submittedName>
</protein>
<dbReference type="InterPro" id="IPR029052">
    <property type="entry name" value="Metallo-depent_PP-like"/>
</dbReference>
<dbReference type="PANTHER" id="PTHR31302:SF0">
    <property type="entry name" value="TRANSMEMBRANE PROTEIN WITH METALLOPHOSPHOESTERASE DOMAIN"/>
    <property type="match status" value="1"/>
</dbReference>
<accession>A0A0C1ULV4</accession>
<keyword evidence="1" id="KW-0812">Transmembrane</keyword>
<keyword evidence="1" id="KW-0472">Membrane</keyword>
<dbReference type="InterPro" id="IPR051158">
    <property type="entry name" value="Metallophosphoesterase_sf"/>
</dbReference>
<dbReference type="GO" id="GO:0016787">
    <property type="term" value="F:hydrolase activity"/>
    <property type="evidence" value="ECO:0007669"/>
    <property type="project" value="InterPro"/>
</dbReference>
<feature type="domain" description="Calcineurin-like phosphoesterase" evidence="2">
    <location>
        <begin position="164"/>
        <end position="328"/>
    </location>
</feature>
<dbReference type="RefSeq" id="WP_052267882.1">
    <property type="nucleotide sequence ID" value="NZ_AYSO01000011.1"/>
</dbReference>
<feature type="transmembrane region" description="Helical" evidence="1">
    <location>
        <begin position="6"/>
        <end position="26"/>
    </location>
</feature>
<feature type="transmembrane region" description="Helical" evidence="1">
    <location>
        <begin position="46"/>
        <end position="64"/>
    </location>
</feature>
<keyword evidence="1" id="KW-1133">Transmembrane helix</keyword>
<dbReference type="SUPFAM" id="SSF56300">
    <property type="entry name" value="Metallo-dependent phosphatases"/>
    <property type="match status" value="1"/>
</dbReference>
<feature type="transmembrane region" description="Helical" evidence="1">
    <location>
        <begin position="121"/>
        <end position="141"/>
    </location>
</feature>
<evidence type="ECO:0000259" key="2">
    <source>
        <dbReference type="Pfam" id="PF00149"/>
    </source>
</evidence>
<dbReference type="InterPro" id="IPR004843">
    <property type="entry name" value="Calcineurin-like_PHP"/>
</dbReference>
<dbReference type="EMBL" id="AYSO01000011">
    <property type="protein sequence ID" value="KIE48215.1"/>
    <property type="molecule type" value="Genomic_DNA"/>
</dbReference>
<gene>
    <name evidence="3" type="ORF">U732_4000</name>
</gene>
<dbReference type="OrthoDB" id="9780884at2"/>
<dbReference type="Gene3D" id="3.60.21.10">
    <property type="match status" value="1"/>
</dbReference>
<dbReference type="CDD" id="cd07385">
    <property type="entry name" value="MPP_YkuE_C"/>
    <property type="match status" value="1"/>
</dbReference>